<keyword evidence="4" id="KW-1134">Transmembrane beta strand</keyword>
<organism evidence="9 10">
    <name type="scientific">Bacteroides luti</name>
    <dbReference type="NCBI Taxonomy" id="1297750"/>
    <lineage>
        <taxon>Bacteria</taxon>
        <taxon>Pseudomonadati</taxon>
        <taxon>Bacteroidota</taxon>
        <taxon>Bacteroidia</taxon>
        <taxon>Bacteroidales</taxon>
        <taxon>Bacteroidaceae</taxon>
        <taxon>Bacteroides</taxon>
    </lineage>
</organism>
<dbReference type="InterPro" id="IPR003423">
    <property type="entry name" value="OMP_efflux"/>
</dbReference>
<dbReference type="GO" id="GO:1990281">
    <property type="term" value="C:efflux pump complex"/>
    <property type="evidence" value="ECO:0007669"/>
    <property type="project" value="TreeGrafter"/>
</dbReference>
<dbReference type="InterPro" id="IPR051906">
    <property type="entry name" value="TolC-like"/>
</dbReference>
<dbReference type="STRING" id="1297750.SAMN05444405_101350"/>
<dbReference type="Pfam" id="PF02321">
    <property type="entry name" value="OEP"/>
    <property type="match status" value="2"/>
</dbReference>
<gene>
    <name evidence="9" type="ORF">SAMN05444405_101350</name>
</gene>
<evidence type="ECO:0000256" key="2">
    <source>
        <dbReference type="ARBA" id="ARBA00007613"/>
    </source>
</evidence>
<dbReference type="RefSeq" id="WP_073398772.1">
    <property type="nucleotide sequence ID" value="NZ_FQTV01000001.1"/>
</dbReference>
<dbReference type="GO" id="GO:0015288">
    <property type="term" value="F:porin activity"/>
    <property type="evidence" value="ECO:0007669"/>
    <property type="project" value="TreeGrafter"/>
</dbReference>
<accession>A0A1M4TF63</accession>
<dbReference type="AlphaFoldDB" id="A0A1M4TF63"/>
<comment type="subcellular location">
    <subcellularLocation>
        <location evidence="1">Cell outer membrane</location>
    </subcellularLocation>
</comment>
<keyword evidence="3" id="KW-0813">Transport</keyword>
<dbReference type="PANTHER" id="PTHR30026:SF20">
    <property type="entry name" value="OUTER MEMBRANE PROTEIN TOLC"/>
    <property type="match status" value="1"/>
</dbReference>
<evidence type="ECO:0000313" key="10">
    <source>
        <dbReference type="Proteomes" id="UP000184509"/>
    </source>
</evidence>
<dbReference type="OrthoDB" id="9807719at2"/>
<evidence type="ECO:0000256" key="7">
    <source>
        <dbReference type="ARBA" id="ARBA00023237"/>
    </source>
</evidence>
<keyword evidence="6" id="KW-0472">Membrane</keyword>
<sequence length="423" mass="47476">MKKRNIALLSLFLLSGLTISAQEVLTLEQCKKLALENNVKIKNARLEQSASNETKKEAFTNYFPSISATGEAFNANKGVISFDFSGMNMSMLKNGVVGGVTATQPVFVGGKIVNGNKLAKLGTEVSGYQMKLSEDEVSVTAEQYYWQIVSLQEKMKTIEIVEKMLNNLYKDVIAAYNAGTTTKNDVLKVELKQNEIASSKLKLENGISLSKLALCQYMGIASKNFVMDTTEFKSLISPLEYKVNHEEVLHNRTEYKLLDKNVEANRLQTKMKIGEYMPQVAVGAGYMYNYLMDKNSSFGMLYATVSVPISGWWGGSHAIKKQKLNEKMAENTKQNSSELLMIQMQQLWNDLEESYKQVQLAEKSVQSSTENLRLNNDFYKAGTVALKDLLDAETLMQQSRDQKTEASVDYLVRKTKYLQATGR</sequence>
<name>A0A1M4TF63_9BACE</name>
<feature type="signal peptide" evidence="8">
    <location>
        <begin position="1"/>
        <end position="21"/>
    </location>
</feature>
<dbReference type="GO" id="GO:0009279">
    <property type="term" value="C:cell outer membrane"/>
    <property type="evidence" value="ECO:0007669"/>
    <property type="project" value="UniProtKB-SubCell"/>
</dbReference>
<evidence type="ECO:0000256" key="1">
    <source>
        <dbReference type="ARBA" id="ARBA00004442"/>
    </source>
</evidence>
<reference evidence="9 10" key="1">
    <citation type="submission" date="2016-11" db="EMBL/GenBank/DDBJ databases">
        <authorList>
            <person name="Jaros S."/>
            <person name="Januszkiewicz K."/>
            <person name="Wedrychowicz H."/>
        </authorList>
    </citation>
    <scope>NUCLEOTIDE SEQUENCE [LARGE SCALE GENOMIC DNA]</scope>
    <source>
        <strain evidence="9 10">DSM 26991</strain>
    </source>
</reference>
<dbReference type="EMBL" id="FQTV01000001">
    <property type="protein sequence ID" value="SHE42937.1"/>
    <property type="molecule type" value="Genomic_DNA"/>
</dbReference>
<keyword evidence="7" id="KW-0998">Cell outer membrane</keyword>
<evidence type="ECO:0000256" key="4">
    <source>
        <dbReference type="ARBA" id="ARBA00022452"/>
    </source>
</evidence>
<proteinExistence type="inferred from homology"/>
<evidence type="ECO:0000313" key="9">
    <source>
        <dbReference type="EMBL" id="SHE42937.1"/>
    </source>
</evidence>
<evidence type="ECO:0000256" key="5">
    <source>
        <dbReference type="ARBA" id="ARBA00022692"/>
    </source>
</evidence>
<dbReference type="Gene3D" id="1.20.1600.10">
    <property type="entry name" value="Outer membrane efflux proteins (OEP)"/>
    <property type="match status" value="1"/>
</dbReference>
<keyword evidence="8" id="KW-0732">Signal</keyword>
<keyword evidence="5" id="KW-0812">Transmembrane</keyword>
<feature type="chain" id="PRO_5012612335" evidence="8">
    <location>
        <begin position="22"/>
        <end position="423"/>
    </location>
</feature>
<evidence type="ECO:0000256" key="8">
    <source>
        <dbReference type="SAM" id="SignalP"/>
    </source>
</evidence>
<comment type="similarity">
    <text evidence="2">Belongs to the outer membrane factor (OMF) (TC 1.B.17) family.</text>
</comment>
<keyword evidence="10" id="KW-1185">Reference proteome</keyword>
<dbReference type="GO" id="GO:0015562">
    <property type="term" value="F:efflux transmembrane transporter activity"/>
    <property type="evidence" value="ECO:0007669"/>
    <property type="project" value="InterPro"/>
</dbReference>
<dbReference type="PANTHER" id="PTHR30026">
    <property type="entry name" value="OUTER MEMBRANE PROTEIN TOLC"/>
    <property type="match status" value="1"/>
</dbReference>
<dbReference type="SUPFAM" id="SSF56954">
    <property type="entry name" value="Outer membrane efflux proteins (OEP)"/>
    <property type="match status" value="1"/>
</dbReference>
<evidence type="ECO:0000256" key="3">
    <source>
        <dbReference type="ARBA" id="ARBA00022448"/>
    </source>
</evidence>
<dbReference type="Proteomes" id="UP000184509">
    <property type="component" value="Unassembled WGS sequence"/>
</dbReference>
<evidence type="ECO:0000256" key="6">
    <source>
        <dbReference type="ARBA" id="ARBA00023136"/>
    </source>
</evidence>
<protein>
    <submittedName>
        <fullName evidence="9">Outer membrane protein TolC</fullName>
    </submittedName>
</protein>